<organism evidence="3 4">
    <name type="scientific">Apiospora kogelbergensis</name>
    <dbReference type="NCBI Taxonomy" id="1337665"/>
    <lineage>
        <taxon>Eukaryota</taxon>
        <taxon>Fungi</taxon>
        <taxon>Dikarya</taxon>
        <taxon>Ascomycota</taxon>
        <taxon>Pezizomycotina</taxon>
        <taxon>Sordariomycetes</taxon>
        <taxon>Xylariomycetidae</taxon>
        <taxon>Amphisphaeriales</taxon>
        <taxon>Apiosporaceae</taxon>
        <taxon>Apiospora</taxon>
    </lineage>
</organism>
<keyword evidence="3" id="KW-0503">Monooxygenase</keyword>
<evidence type="ECO:0000256" key="2">
    <source>
        <dbReference type="SAM" id="SignalP"/>
    </source>
</evidence>
<feature type="compositionally biased region" description="Low complexity" evidence="1">
    <location>
        <begin position="263"/>
        <end position="287"/>
    </location>
</feature>
<dbReference type="PANTHER" id="PTHR36182">
    <property type="entry name" value="PROTEIN, PUTATIVE (AFU_ORTHOLOGUE AFUA_6G10930)-RELATED"/>
    <property type="match status" value="1"/>
</dbReference>
<feature type="chain" id="PRO_5043945658" evidence="2">
    <location>
        <begin position="22"/>
        <end position="388"/>
    </location>
</feature>
<keyword evidence="4" id="KW-1185">Reference proteome</keyword>
<dbReference type="AlphaFoldDB" id="A0AAW0R4M8"/>
<comment type="caution">
    <text evidence="3">The sequence shown here is derived from an EMBL/GenBank/DDBJ whole genome shotgun (WGS) entry which is preliminary data.</text>
</comment>
<evidence type="ECO:0000313" key="3">
    <source>
        <dbReference type="EMBL" id="KAK8123882.1"/>
    </source>
</evidence>
<accession>A0AAW0R4M8</accession>
<keyword evidence="2" id="KW-0732">Signal</keyword>
<dbReference type="GO" id="GO:0004497">
    <property type="term" value="F:monooxygenase activity"/>
    <property type="evidence" value="ECO:0007669"/>
    <property type="project" value="UniProtKB-KW"/>
</dbReference>
<feature type="region of interest" description="Disordered" evidence="1">
    <location>
        <begin position="224"/>
        <end position="332"/>
    </location>
</feature>
<evidence type="ECO:0000313" key="4">
    <source>
        <dbReference type="Proteomes" id="UP001392437"/>
    </source>
</evidence>
<evidence type="ECO:0000256" key="1">
    <source>
        <dbReference type="SAM" id="MobiDB-lite"/>
    </source>
</evidence>
<dbReference type="Gene3D" id="2.70.50.70">
    <property type="match status" value="1"/>
</dbReference>
<name>A0AAW0R4M8_9PEZI</name>
<gene>
    <name evidence="3" type="ORF">PG999_003800</name>
</gene>
<keyword evidence="3" id="KW-0560">Oxidoreductase</keyword>
<feature type="signal peptide" evidence="2">
    <location>
        <begin position="1"/>
        <end position="21"/>
    </location>
</feature>
<sequence>MHFSTATSSILAAVLATSASAHVVLENPPPAKFLQYGPTNPLESSGSDWPCKIPAGQKLDTSDASPRTTMVIGEPQKLSFQGKAVHGGGSCQLALTKGWDPNKDSSWSVIHSIEGGCPARNQKGNLEGPNSDVYEFKIPAGIAAGQYTFSWTWSSRIGGSPEFYQNCALIDVKSPNKKRMDMPARREFSAMSKRADYPEIFMANIGAMSGGCTTSEALKQQIPIAYPDPGPSVDRPEGDHLYKQPCDGNPRAKKGSGGGASGGSPAPIVEPSSPPASSSPAAPSSVRPQPPKPEEPSAKPTSAAPVTSSVAPAPKPSFSAPGSGGVAGGQSPSSLCTHGQFGCFADGKEAYVCTGTKWVKIFDVPESNPPRKCTPGVGNGENIVLVDA</sequence>
<dbReference type="EMBL" id="JAQQWP010000003">
    <property type="protein sequence ID" value="KAK8123882.1"/>
    <property type="molecule type" value="Genomic_DNA"/>
</dbReference>
<feature type="compositionally biased region" description="Low complexity" evidence="1">
    <location>
        <begin position="300"/>
        <end position="312"/>
    </location>
</feature>
<dbReference type="Proteomes" id="UP001392437">
    <property type="component" value="Unassembled WGS sequence"/>
</dbReference>
<reference evidence="3 4" key="1">
    <citation type="submission" date="2023-01" db="EMBL/GenBank/DDBJ databases">
        <title>Analysis of 21 Apiospora genomes using comparative genomics revels a genus with tremendous synthesis potential of carbohydrate active enzymes and secondary metabolites.</title>
        <authorList>
            <person name="Sorensen T."/>
        </authorList>
    </citation>
    <scope>NUCLEOTIDE SEQUENCE [LARGE SCALE GENOMIC DNA]</scope>
    <source>
        <strain evidence="3 4">CBS 117206</strain>
    </source>
</reference>
<protein>
    <submittedName>
        <fullName evidence="3">Lytic polysaccharide monooxygenase</fullName>
    </submittedName>
</protein>
<dbReference type="PANTHER" id="PTHR36182:SF2">
    <property type="entry name" value="LYTIC POLYSACCHARIDE MONOOXYGENASE"/>
    <property type="match status" value="1"/>
</dbReference>
<proteinExistence type="predicted"/>